<reference evidence="1" key="1">
    <citation type="journal article" date="2014" name="Front. Microbiol.">
        <title>High frequency of phylogenetically diverse reductive dehalogenase-homologous genes in deep subseafloor sedimentary metagenomes.</title>
        <authorList>
            <person name="Kawai M."/>
            <person name="Futagami T."/>
            <person name="Toyoda A."/>
            <person name="Takaki Y."/>
            <person name="Nishi S."/>
            <person name="Hori S."/>
            <person name="Arai W."/>
            <person name="Tsubouchi T."/>
            <person name="Morono Y."/>
            <person name="Uchiyama I."/>
            <person name="Ito T."/>
            <person name="Fujiyama A."/>
            <person name="Inagaki F."/>
            <person name="Takami H."/>
        </authorList>
    </citation>
    <scope>NUCLEOTIDE SEQUENCE</scope>
    <source>
        <strain evidence="1">Expedition CK06-06</strain>
    </source>
</reference>
<comment type="caution">
    <text evidence="1">The sequence shown here is derived from an EMBL/GenBank/DDBJ whole genome shotgun (WGS) entry which is preliminary data.</text>
</comment>
<organism evidence="1">
    <name type="scientific">marine sediment metagenome</name>
    <dbReference type="NCBI Taxonomy" id="412755"/>
    <lineage>
        <taxon>unclassified sequences</taxon>
        <taxon>metagenomes</taxon>
        <taxon>ecological metagenomes</taxon>
    </lineage>
</organism>
<protein>
    <submittedName>
        <fullName evidence="1">Uncharacterized protein</fullName>
    </submittedName>
</protein>
<name>X1BPG8_9ZZZZ</name>
<evidence type="ECO:0000313" key="1">
    <source>
        <dbReference type="EMBL" id="GAG74016.1"/>
    </source>
</evidence>
<gene>
    <name evidence="1" type="ORF">S01H4_02809</name>
</gene>
<accession>X1BPG8</accession>
<dbReference type="EMBL" id="BART01000644">
    <property type="protein sequence ID" value="GAG74016.1"/>
    <property type="molecule type" value="Genomic_DNA"/>
</dbReference>
<sequence>MIINIDGIGVVSQSVIEEARDELAKLLIEQCKAELSIGLMDRDNREIEIDF</sequence>
<proteinExistence type="predicted"/>
<dbReference type="AlphaFoldDB" id="X1BPG8"/>